<dbReference type="RefSeq" id="WP_388005739.1">
    <property type="nucleotide sequence ID" value="NZ_JBHUEE010000004.1"/>
</dbReference>
<dbReference type="PANTHER" id="PTHR31891">
    <property type="entry name" value="FORMAMIDASE C869.04-RELATED"/>
    <property type="match status" value="1"/>
</dbReference>
<dbReference type="Gene3D" id="3.10.28.20">
    <property type="entry name" value="Acetamidase/Formamidase-like domains"/>
    <property type="match status" value="1"/>
</dbReference>
<dbReference type="EMBL" id="JBHUEE010000004">
    <property type="protein sequence ID" value="MFD1718113.1"/>
    <property type="molecule type" value="Genomic_DNA"/>
</dbReference>
<protein>
    <submittedName>
        <fullName evidence="1">Acetamidase/formamidase family protein</fullName>
    </submittedName>
</protein>
<sequence>MQHFAADRAVTEFGPGFDAVGQVDQGETFTVETADCYDGQLADPSTLRPQIDMARFNRASGPVAVRGIEPDEAVAVSIEDVDLAPAGVMALAPGLGLLGEDVETATTRVLEVRDGHAWLTPEVAVPLRPMVGILGAATAEERIPTSTPGVHGGNLDTRIIRPGATVMLRARQPGLGLAVGDLHAAMGDGELGGTGIEIGGTVRLRIDRVADYDGAWPAVVDDDGLHILASGAPFERAARAAFREAVALMARWQDLSWPDAYRLTSVVGDLQVSQLVNPQVTARMSIPGRWVSDDVLAVRSR</sequence>
<evidence type="ECO:0000313" key="1">
    <source>
        <dbReference type="EMBL" id="MFD1718113.1"/>
    </source>
</evidence>
<name>A0ABW4L3F8_9MICO</name>
<dbReference type="InterPro" id="IPR004304">
    <property type="entry name" value="FmdA_AmdA"/>
</dbReference>
<dbReference type="Proteomes" id="UP001597277">
    <property type="component" value="Unassembled WGS sequence"/>
</dbReference>
<dbReference type="Gene3D" id="2.60.120.580">
    <property type="entry name" value="Acetamidase/Formamidase-like domains"/>
    <property type="match status" value="1"/>
</dbReference>
<dbReference type="Pfam" id="PF03069">
    <property type="entry name" value="FmdA_AmdA"/>
    <property type="match status" value="1"/>
</dbReference>
<proteinExistence type="predicted"/>
<comment type="caution">
    <text evidence="1">The sequence shown here is derived from an EMBL/GenBank/DDBJ whole genome shotgun (WGS) entry which is preliminary data.</text>
</comment>
<keyword evidence="2" id="KW-1185">Reference proteome</keyword>
<accession>A0ABW4L3F8</accession>
<organism evidence="1 2">
    <name type="scientific">Georgenia deserti</name>
    <dbReference type="NCBI Taxonomy" id="2093781"/>
    <lineage>
        <taxon>Bacteria</taxon>
        <taxon>Bacillati</taxon>
        <taxon>Actinomycetota</taxon>
        <taxon>Actinomycetes</taxon>
        <taxon>Micrococcales</taxon>
        <taxon>Bogoriellaceae</taxon>
        <taxon>Georgenia</taxon>
    </lineage>
</organism>
<dbReference type="PANTHER" id="PTHR31891:SF1">
    <property type="entry name" value="FORMAMIDASE C869.04-RELATED"/>
    <property type="match status" value="1"/>
</dbReference>
<dbReference type="Gene3D" id="2.40.10.120">
    <property type="match status" value="1"/>
</dbReference>
<gene>
    <name evidence="1" type="ORF">ACFSE6_09720</name>
</gene>
<evidence type="ECO:0000313" key="2">
    <source>
        <dbReference type="Proteomes" id="UP001597277"/>
    </source>
</evidence>
<reference evidence="2" key="1">
    <citation type="journal article" date="2019" name="Int. J. Syst. Evol. Microbiol.">
        <title>The Global Catalogue of Microorganisms (GCM) 10K type strain sequencing project: providing services to taxonomists for standard genome sequencing and annotation.</title>
        <authorList>
            <consortium name="The Broad Institute Genomics Platform"/>
            <consortium name="The Broad Institute Genome Sequencing Center for Infectious Disease"/>
            <person name="Wu L."/>
            <person name="Ma J."/>
        </authorList>
    </citation>
    <scope>NUCLEOTIDE SEQUENCE [LARGE SCALE GENOMIC DNA]</scope>
    <source>
        <strain evidence="2">JCM 17130</strain>
    </source>
</reference>
<dbReference type="SUPFAM" id="SSF141130">
    <property type="entry name" value="Acetamidase/Formamidase-like"/>
    <property type="match status" value="1"/>
</dbReference>